<keyword evidence="7 17" id="KW-0067">ATP-binding</keyword>
<dbReference type="InterPro" id="IPR003439">
    <property type="entry name" value="ABC_transporter-like_ATP-bd"/>
</dbReference>
<evidence type="ECO:0000256" key="3">
    <source>
        <dbReference type="ARBA" id="ARBA00022448"/>
    </source>
</evidence>
<evidence type="ECO:0000256" key="13">
    <source>
        <dbReference type="ARBA" id="ARBA00039098"/>
    </source>
</evidence>
<dbReference type="PANTHER" id="PTHR43297:SF13">
    <property type="entry name" value="NICKEL ABC TRANSPORTER, ATP-BINDING PROTEIN"/>
    <property type="match status" value="1"/>
</dbReference>
<dbReference type="SUPFAM" id="SSF52540">
    <property type="entry name" value="P-loop containing nucleoside triphosphate hydrolases"/>
    <property type="match status" value="1"/>
</dbReference>
<accession>A0ABW1V3Z6</accession>
<comment type="catalytic activity">
    <reaction evidence="15">
        <text>Ni(2+)(out) + ATP + H2O = Ni(2+)(in) + ADP + phosphate + H(+)</text>
        <dbReference type="Rhea" id="RHEA:15557"/>
        <dbReference type="ChEBI" id="CHEBI:15377"/>
        <dbReference type="ChEBI" id="CHEBI:15378"/>
        <dbReference type="ChEBI" id="CHEBI:30616"/>
        <dbReference type="ChEBI" id="CHEBI:43474"/>
        <dbReference type="ChEBI" id="CHEBI:49786"/>
        <dbReference type="ChEBI" id="CHEBI:456216"/>
        <dbReference type="EC" id="7.2.2.11"/>
    </reaction>
    <physiologicalReaction direction="left-to-right" evidence="15">
        <dbReference type="Rhea" id="RHEA:15558"/>
    </physiologicalReaction>
</comment>
<keyword evidence="5" id="KW-0533">Nickel</keyword>
<dbReference type="Gene3D" id="3.40.50.300">
    <property type="entry name" value="P-loop containing nucleotide triphosphate hydrolases"/>
    <property type="match status" value="1"/>
</dbReference>
<keyword evidence="6" id="KW-0547">Nucleotide-binding</keyword>
<keyword evidence="11" id="KW-0472">Membrane</keyword>
<dbReference type="GO" id="GO:0005524">
    <property type="term" value="F:ATP binding"/>
    <property type="evidence" value="ECO:0007669"/>
    <property type="project" value="UniProtKB-KW"/>
</dbReference>
<gene>
    <name evidence="17" type="ORF">ACFP56_05450</name>
</gene>
<dbReference type="EC" id="7.2.2.11" evidence="13"/>
<evidence type="ECO:0000256" key="5">
    <source>
        <dbReference type="ARBA" id="ARBA00022596"/>
    </source>
</evidence>
<dbReference type="InterPro" id="IPR050388">
    <property type="entry name" value="ABC_Ni/Peptide_Import"/>
</dbReference>
<dbReference type="PROSITE" id="PS50893">
    <property type="entry name" value="ABC_TRANSPORTER_2"/>
    <property type="match status" value="1"/>
</dbReference>
<evidence type="ECO:0000256" key="2">
    <source>
        <dbReference type="ARBA" id="ARBA00005417"/>
    </source>
</evidence>
<dbReference type="PANTHER" id="PTHR43297">
    <property type="entry name" value="OLIGOPEPTIDE TRANSPORT ATP-BINDING PROTEIN APPD"/>
    <property type="match status" value="1"/>
</dbReference>
<proteinExistence type="inferred from homology"/>
<keyword evidence="18" id="KW-1185">Reference proteome</keyword>
<dbReference type="RefSeq" id="WP_379232024.1">
    <property type="nucleotide sequence ID" value="NZ_JBHSTE010000002.1"/>
</dbReference>
<evidence type="ECO:0000256" key="11">
    <source>
        <dbReference type="ARBA" id="ARBA00023136"/>
    </source>
</evidence>
<dbReference type="InterPro" id="IPR003593">
    <property type="entry name" value="AAA+_ATPase"/>
</dbReference>
<sequence length="266" mass="28901">MALLDVHHLSISFTIHDHKLREQVLNVIDDLSLSIESGEIVAVVGASGSGKSLLAHAILGLLPSNAKVNGELLFEGEPLSSERLHELRGTELALIPQSVQYLNPLMRVGKQVEQAVRIGDPKKVRRHIFQRFKLAEETAELYPYQLSGGMARRVLVSIAAGSGAKLLIADEPTPGLDEGVIQQTLHYFQELVEAGSSIMLITHDLAQAAAVADRVAVLLDGKLVEVAPASSFSGEGNLLEHPYARALWQALPQHQFIEGKRSQHEA</sequence>
<organism evidence="17 18">
    <name type="scientific">Paenibacillus septentrionalis</name>
    <dbReference type="NCBI Taxonomy" id="429342"/>
    <lineage>
        <taxon>Bacteria</taxon>
        <taxon>Bacillati</taxon>
        <taxon>Bacillota</taxon>
        <taxon>Bacilli</taxon>
        <taxon>Bacillales</taxon>
        <taxon>Paenibacillaceae</taxon>
        <taxon>Paenibacillus</taxon>
    </lineage>
</organism>
<keyword evidence="9" id="KW-0406">Ion transport</keyword>
<dbReference type="SMART" id="SM00382">
    <property type="entry name" value="AAA"/>
    <property type="match status" value="1"/>
</dbReference>
<evidence type="ECO:0000256" key="10">
    <source>
        <dbReference type="ARBA" id="ARBA00023112"/>
    </source>
</evidence>
<evidence type="ECO:0000256" key="7">
    <source>
        <dbReference type="ARBA" id="ARBA00022840"/>
    </source>
</evidence>
<dbReference type="InterPro" id="IPR017871">
    <property type="entry name" value="ABC_transporter-like_CS"/>
</dbReference>
<keyword evidence="4" id="KW-1003">Cell membrane</keyword>
<dbReference type="Pfam" id="PF00005">
    <property type="entry name" value="ABC_tran"/>
    <property type="match status" value="1"/>
</dbReference>
<comment type="similarity">
    <text evidence="2">Belongs to the ABC transporter superfamily.</text>
</comment>
<comment type="subunit">
    <text evidence="12">The complex is composed of two ATP-binding proteins (NikD and NikE), two transmembrane proteins (NikB and NikC) and a solute-binding protein (NikA).</text>
</comment>
<evidence type="ECO:0000313" key="17">
    <source>
        <dbReference type="EMBL" id="MFC6332060.1"/>
    </source>
</evidence>
<dbReference type="EMBL" id="JBHSTE010000002">
    <property type="protein sequence ID" value="MFC6332060.1"/>
    <property type="molecule type" value="Genomic_DNA"/>
</dbReference>
<name>A0ABW1V3Z6_9BACL</name>
<dbReference type="Proteomes" id="UP001596233">
    <property type="component" value="Unassembled WGS sequence"/>
</dbReference>
<dbReference type="InterPro" id="IPR027417">
    <property type="entry name" value="P-loop_NTPase"/>
</dbReference>
<evidence type="ECO:0000256" key="14">
    <source>
        <dbReference type="ARBA" id="ARBA00044143"/>
    </source>
</evidence>
<evidence type="ECO:0000259" key="16">
    <source>
        <dbReference type="PROSITE" id="PS50893"/>
    </source>
</evidence>
<evidence type="ECO:0000256" key="8">
    <source>
        <dbReference type="ARBA" id="ARBA00022967"/>
    </source>
</evidence>
<reference evidence="18" key="1">
    <citation type="journal article" date="2019" name="Int. J. Syst. Evol. Microbiol.">
        <title>The Global Catalogue of Microorganisms (GCM) 10K type strain sequencing project: providing services to taxonomists for standard genome sequencing and annotation.</title>
        <authorList>
            <consortium name="The Broad Institute Genomics Platform"/>
            <consortium name="The Broad Institute Genome Sequencing Center for Infectious Disease"/>
            <person name="Wu L."/>
            <person name="Ma J."/>
        </authorList>
    </citation>
    <scope>NUCLEOTIDE SEQUENCE [LARGE SCALE GENOMIC DNA]</scope>
    <source>
        <strain evidence="18">PCU 280</strain>
    </source>
</reference>
<keyword evidence="8" id="KW-1278">Translocase</keyword>
<comment type="caution">
    <text evidence="17">The sequence shown here is derived from an EMBL/GenBank/DDBJ whole genome shotgun (WGS) entry which is preliminary data.</text>
</comment>
<evidence type="ECO:0000256" key="6">
    <source>
        <dbReference type="ARBA" id="ARBA00022741"/>
    </source>
</evidence>
<evidence type="ECO:0000256" key="12">
    <source>
        <dbReference type="ARBA" id="ARBA00038669"/>
    </source>
</evidence>
<dbReference type="PROSITE" id="PS00211">
    <property type="entry name" value="ABC_TRANSPORTER_1"/>
    <property type="match status" value="1"/>
</dbReference>
<protein>
    <recommendedName>
        <fullName evidence="14">Nickel import system ATP-binding protein NikD</fullName>
        <ecNumber evidence="13">7.2.2.11</ecNumber>
    </recommendedName>
</protein>
<evidence type="ECO:0000313" key="18">
    <source>
        <dbReference type="Proteomes" id="UP001596233"/>
    </source>
</evidence>
<evidence type="ECO:0000256" key="9">
    <source>
        <dbReference type="ARBA" id="ARBA00023065"/>
    </source>
</evidence>
<keyword evidence="10" id="KW-0921">Nickel transport</keyword>
<evidence type="ECO:0000256" key="1">
    <source>
        <dbReference type="ARBA" id="ARBA00004202"/>
    </source>
</evidence>
<evidence type="ECO:0000256" key="4">
    <source>
        <dbReference type="ARBA" id="ARBA00022475"/>
    </source>
</evidence>
<comment type="subcellular location">
    <subcellularLocation>
        <location evidence="1">Cell membrane</location>
        <topology evidence="1">Peripheral membrane protein</topology>
    </subcellularLocation>
</comment>
<feature type="domain" description="ABC transporter" evidence="16">
    <location>
        <begin position="6"/>
        <end position="245"/>
    </location>
</feature>
<keyword evidence="3" id="KW-0813">Transport</keyword>
<evidence type="ECO:0000256" key="15">
    <source>
        <dbReference type="ARBA" id="ARBA00048610"/>
    </source>
</evidence>